<dbReference type="InterPro" id="IPR036181">
    <property type="entry name" value="MIT_dom_sf"/>
</dbReference>
<organism evidence="6">
    <name type="scientific">Ignisphaera aggregans</name>
    <dbReference type="NCBI Taxonomy" id="334771"/>
    <lineage>
        <taxon>Archaea</taxon>
        <taxon>Thermoproteota</taxon>
        <taxon>Thermoprotei</taxon>
        <taxon>Desulfurococcales</taxon>
        <taxon>Desulfurococcaceae</taxon>
        <taxon>Ignisphaera</taxon>
    </lineage>
</organism>
<keyword evidence="3" id="KW-0547">Nucleotide-binding</keyword>
<dbReference type="SMART" id="SM00382">
    <property type="entry name" value="AAA"/>
    <property type="match status" value="1"/>
</dbReference>
<dbReference type="InterPro" id="IPR003959">
    <property type="entry name" value="ATPase_AAA_core"/>
</dbReference>
<dbReference type="Gene3D" id="1.20.58.80">
    <property type="entry name" value="Phosphotransferase system, lactose/cellobiose-type IIA subunit"/>
    <property type="match status" value="1"/>
</dbReference>
<evidence type="ECO:0000256" key="4">
    <source>
        <dbReference type="ARBA" id="ARBA00022840"/>
    </source>
</evidence>
<keyword evidence="2" id="KW-0963">Cytoplasm</keyword>
<dbReference type="GO" id="GO:0005524">
    <property type="term" value="F:ATP binding"/>
    <property type="evidence" value="ECO:0007669"/>
    <property type="project" value="UniProtKB-KW"/>
</dbReference>
<gene>
    <name evidence="6" type="ORF">ENO26_02120</name>
</gene>
<name>A0A7J2U225_9CREN</name>
<dbReference type="InterPro" id="IPR050304">
    <property type="entry name" value="MT-severing_AAA_ATPase"/>
</dbReference>
<keyword evidence="4" id="KW-0067">ATP-binding</keyword>
<dbReference type="PANTHER" id="PTHR23074">
    <property type="entry name" value="AAA DOMAIN-CONTAINING"/>
    <property type="match status" value="1"/>
</dbReference>
<dbReference type="Pfam" id="PF00004">
    <property type="entry name" value="AAA"/>
    <property type="match status" value="1"/>
</dbReference>
<dbReference type="AlphaFoldDB" id="A0A7J2U225"/>
<accession>A0A7J2U225</accession>
<dbReference type="SUPFAM" id="SSF52540">
    <property type="entry name" value="P-loop containing nucleoside triphosphate hydrolases"/>
    <property type="match status" value="1"/>
</dbReference>
<proteinExistence type="predicted"/>
<evidence type="ECO:0000256" key="3">
    <source>
        <dbReference type="ARBA" id="ARBA00022741"/>
    </source>
</evidence>
<dbReference type="EMBL" id="DSEU01000008">
    <property type="protein sequence ID" value="HEM66357.1"/>
    <property type="molecule type" value="Genomic_DNA"/>
</dbReference>
<dbReference type="InterPro" id="IPR041569">
    <property type="entry name" value="AAA_lid_3"/>
</dbReference>
<evidence type="ECO:0000256" key="2">
    <source>
        <dbReference type="ARBA" id="ARBA00022490"/>
    </source>
</evidence>
<protein>
    <submittedName>
        <fullName evidence="6">AAA family ATPase</fullName>
    </submittedName>
</protein>
<evidence type="ECO:0000259" key="5">
    <source>
        <dbReference type="SMART" id="SM00382"/>
    </source>
</evidence>
<feature type="domain" description="AAA+ ATPase" evidence="5">
    <location>
        <begin position="141"/>
        <end position="280"/>
    </location>
</feature>
<reference evidence="6" key="1">
    <citation type="journal article" date="2020" name="mSystems">
        <title>Genome- and Community-Level Interaction Insights into Carbon Utilization and Element Cycling Functions of Hydrothermarchaeota in Hydrothermal Sediment.</title>
        <authorList>
            <person name="Zhou Z."/>
            <person name="Liu Y."/>
            <person name="Xu W."/>
            <person name="Pan J."/>
            <person name="Luo Z.H."/>
            <person name="Li M."/>
        </authorList>
    </citation>
    <scope>NUCLEOTIDE SEQUENCE [LARGE SCALE GENOMIC DNA]</scope>
    <source>
        <strain evidence="6">SpSt-125</strain>
    </source>
</reference>
<dbReference type="GO" id="GO:0005737">
    <property type="term" value="C:cytoplasm"/>
    <property type="evidence" value="ECO:0007669"/>
    <property type="project" value="UniProtKB-SubCell"/>
</dbReference>
<dbReference type="Pfam" id="PF17862">
    <property type="entry name" value="AAA_lid_3"/>
    <property type="match status" value="1"/>
</dbReference>
<dbReference type="Gene3D" id="3.40.50.300">
    <property type="entry name" value="P-loop containing nucleotide triphosphate hydrolases"/>
    <property type="match status" value="1"/>
</dbReference>
<evidence type="ECO:0000313" key="6">
    <source>
        <dbReference type="EMBL" id="HEM66357.1"/>
    </source>
</evidence>
<dbReference type="Pfam" id="PF09336">
    <property type="entry name" value="Vps4_C"/>
    <property type="match status" value="1"/>
</dbReference>
<comment type="subcellular location">
    <subcellularLocation>
        <location evidence="1">Cytoplasm</location>
    </subcellularLocation>
</comment>
<dbReference type="FunFam" id="3.40.50.300:FF:001054">
    <property type="entry name" value="ATPase, AAA family, putative"/>
    <property type="match status" value="1"/>
</dbReference>
<dbReference type="GO" id="GO:0016887">
    <property type="term" value="F:ATP hydrolysis activity"/>
    <property type="evidence" value="ECO:0007669"/>
    <property type="project" value="InterPro"/>
</dbReference>
<comment type="caution">
    <text evidence="6">The sequence shown here is derived from an EMBL/GenBank/DDBJ whole genome shotgun (WGS) entry which is preliminary data.</text>
</comment>
<dbReference type="InterPro" id="IPR015415">
    <property type="entry name" value="Spast_Vps4_C"/>
</dbReference>
<dbReference type="InterPro" id="IPR027417">
    <property type="entry name" value="P-loop_NTPase"/>
</dbReference>
<dbReference type="InterPro" id="IPR003593">
    <property type="entry name" value="AAA+_ATPase"/>
</dbReference>
<dbReference type="SUPFAM" id="SSF116846">
    <property type="entry name" value="MIT domain"/>
    <property type="match status" value="1"/>
</dbReference>
<dbReference type="PANTHER" id="PTHR23074:SF83">
    <property type="entry name" value="VACUOLAR PROTEIN SORTING-ASSOCIATED PROTEIN 4A"/>
    <property type="match status" value="1"/>
</dbReference>
<dbReference type="Gene3D" id="1.10.8.60">
    <property type="match status" value="1"/>
</dbReference>
<evidence type="ECO:0000256" key="1">
    <source>
        <dbReference type="ARBA" id="ARBA00004496"/>
    </source>
</evidence>
<sequence>MSGGREYLEALARKYVHEAMINEKVGNKVDAAKNYRKAAEIIMMLINNYKNDPMVYIYKNVVEGYIRKAKELEEESKISISVGGEKEEREETDEAIVKNYILIEKPPVRFEDVIGLDEAKQAIIDAVVYPTKRPDLFPLGWPRNILLYGPPGCGKTLLAAAVANEIDAVFMQIDAANLMSKWLGEAERRVAAIFRYARNVGVSKPVIMFIDEADSLLGVYEHEIGGEARVRNQFLKELDGLGDKGKNYFIYVIAATNKPWRLDIGFLRRFNKRIYIPPPNKESRKSLFEYYSKHFKIASDVNFDELAARTEGYSASDIRDIVLEAYLRTVRELFKSNKVDENPRPVTMEDFLQVLQRRKPSISNEMIKLYDEWGKNFGSTIA</sequence>